<name>A0A1G6KEE2_9PROT</name>
<feature type="transmembrane region" description="Helical" evidence="8">
    <location>
        <begin position="186"/>
        <end position="205"/>
    </location>
</feature>
<dbReference type="PROSITE" id="PS50928">
    <property type="entry name" value="ABC_TM1"/>
    <property type="match status" value="1"/>
</dbReference>
<dbReference type="EMBL" id="FMZX01000001">
    <property type="protein sequence ID" value="SDC29380.1"/>
    <property type="molecule type" value="Genomic_DNA"/>
</dbReference>
<keyword evidence="3 8" id="KW-0813">Transport</keyword>
<dbReference type="CDD" id="cd06261">
    <property type="entry name" value="TM_PBP2"/>
    <property type="match status" value="1"/>
</dbReference>
<evidence type="ECO:0000259" key="9">
    <source>
        <dbReference type="PROSITE" id="PS50928"/>
    </source>
</evidence>
<keyword evidence="6 8" id="KW-1133">Transmembrane helix</keyword>
<proteinExistence type="inferred from homology"/>
<evidence type="ECO:0000313" key="10">
    <source>
        <dbReference type="EMBL" id="SDC29380.1"/>
    </source>
</evidence>
<keyword evidence="7 8" id="KW-0472">Membrane</keyword>
<dbReference type="InterPro" id="IPR043429">
    <property type="entry name" value="ArtM/GltK/GlnP/TcyL/YhdX-like"/>
</dbReference>
<dbReference type="Gene3D" id="1.10.3720.10">
    <property type="entry name" value="MetI-like"/>
    <property type="match status" value="1"/>
</dbReference>
<dbReference type="SUPFAM" id="SSF161098">
    <property type="entry name" value="MetI-like"/>
    <property type="match status" value="1"/>
</dbReference>
<evidence type="ECO:0000313" key="11">
    <source>
        <dbReference type="Proteomes" id="UP000198925"/>
    </source>
</evidence>
<feature type="transmembrane region" description="Helical" evidence="8">
    <location>
        <begin position="53"/>
        <end position="74"/>
    </location>
</feature>
<gene>
    <name evidence="10" type="ORF">SAMN04487779_1001492</name>
</gene>
<reference evidence="10 11" key="1">
    <citation type="submission" date="2016-10" db="EMBL/GenBank/DDBJ databases">
        <authorList>
            <person name="de Groot N.N."/>
        </authorList>
    </citation>
    <scope>NUCLEOTIDE SEQUENCE [LARGE SCALE GENOMIC DNA]</scope>
    <source>
        <strain evidence="10 11">CPCC 100156</strain>
    </source>
</reference>
<organism evidence="10 11">
    <name type="scientific">Belnapia rosea</name>
    <dbReference type="NCBI Taxonomy" id="938405"/>
    <lineage>
        <taxon>Bacteria</taxon>
        <taxon>Pseudomonadati</taxon>
        <taxon>Pseudomonadota</taxon>
        <taxon>Alphaproteobacteria</taxon>
        <taxon>Acetobacterales</taxon>
        <taxon>Roseomonadaceae</taxon>
        <taxon>Belnapia</taxon>
    </lineage>
</organism>
<keyword evidence="5 8" id="KW-0812">Transmembrane</keyword>
<dbReference type="InterPro" id="IPR035906">
    <property type="entry name" value="MetI-like_sf"/>
</dbReference>
<evidence type="ECO:0000256" key="3">
    <source>
        <dbReference type="ARBA" id="ARBA00022448"/>
    </source>
</evidence>
<protein>
    <submittedName>
        <fullName evidence="10">Amino acid ABC transporter membrane protein 2, PAAT family</fullName>
    </submittedName>
</protein>
<dbReference type="Pfam" id="PF00528">
    <property type="entry name" value="BPD_transp_1"/>
    <property type="match status" value="1"/>
</dbReference>
<dbReference type="PANTHER" id="PTHR30614:SF34">
    <property type="entry name" value="BLR6398 PROTEIN"/>
    <property type="match status" value="1"/>
</dbReference>
<evidence type="ECO:0000256" key="6">
    <source>
        <dbReference type="ARBA" id="ARBA00022989"/>
    </source>
</evidence>
<feature type="transmembrane region" description="Helical" evidence="8">
    <location>
        <begin position="133"/>
        <end position="152"/>
    </location>
</feature>
<comment type="similarity">
    <text evidence="2">Belongs to the binding-protein-dependent transport system permease family. HisMQ subfamily.</text>
</comment>
<keyword evidence="4" id="KW-1003">Cell membrane</keyword>
<accession>A0A1G6KEE2</accession>
<evidence type="ECO:0000256" key="8">
    <source>
        <dbReference type="RuleBase" id="RU363032"/>
    </source>
</evidence>
<dbReference type="PANTHER" id="PTHR30614">
    <property type="entry name" value="MEMBRANE COMPONENT OF AMINO ACID ABC TRANSPORTER"/>
    <property type="match status" value="1"/>
</dbReference>
<evidence type="ECO:0000256" key="7">
    <source>
        <dbReference type="ARBA" id="ARBA00023136"/>
    </source>
</evidence>
<keyword evidence="11" id="KW-1185">Reference proteome</keyword>
<dbReference type="InterPro" id="IPR000515">
    <property type="entry name" value="MetI-like"/>
</dbReference>
<dbReference type="RefSeq" id="WP_090560787.1">
    <property type="nucleotide sequence ID" value="NZ_FMXZ01000001.1"/>
</dbReference>
<evidence type="ECO:0000256" key="2">
    <source>
        <dbReference type="ARBA" id="ARBA00010072"/>
    </source>
</evidence>
<dbReference type="AlphaFoldDB" id="A0A1G6KEE2"/>
<dbReference type="STRING" id="938405.SAMN02927895_00682"/>
<dbReference type="GO" id="GO:0043190">
    <property type="term" value="C:ATP-binding cassette (ABC) transporter complex"/>
    <property type="evidence" value="ECO:0007669"/>
    <property type="project" value="InterPro"/>
</dbReference>
<sequence>MIRTFSESEFLFIVSSARWTLLLTLLSLLLGGLLGFIVALARTSQLAPLRMLAAGWIGMIQGIPVLMLLFLSYYGLSMGGVDMPPIVAASVSMAIYASAYLGEIWRGSIQSVAWQQWEASAALAMSRAQQYRYVILPQAVRIAVAPTVGFIVQLVKNTSIVSIIGVVELARAGNLVNNATFAPFKVFGTVAAVYFIICWPISLLARRLEGKLNARRSG</sequence>
<dbReference type="NCBIfam" id="TIGR01726">
    <property type="entry name" value="HEQRo_perm_3TM"/>
    <property type="match status" value="1"/>
</dbReference>
<dbReference type="Proteomes" id="UP000198925">
    <property type="component" value="Unassembled WGS sequence"/>
</dbReference>
<evidence type="ECO:0000256" key="4">
    <source>
        <dbReference type="ARBA" id="ARBA00022475"/>
    </source>
</evidence>
<dbReference type="InterPro" id="IPR010065">
    <property type="entry name" value="AA_ABC_transptr_permease_3TM"/>
</dbReference>
<dbReference type="GO" id="GO:0006865">
    <property type="term" value="P:amino acid transport"/>
    <property type="evidence" value="ECO:0007669"/>
    <property type="project" value="TreeGrafter"/>
</dbReference>
<evidence type="ECO:0000256" key="5">
    <source>
        <dbReference type="ARBA" id="ARBA00022692"/>
    </source>
</evidence>
<feature type="transmembrane region" description="Helical" evidence="8">
    <location>
        <begin position="86"/>
        <end position="105"/>
    </location>
</feature>
<feature type="domain" description="ABC transmembrane type-1" evidence="9">
    <location>
        <begin position="17"/>
        <end position="205"/>
    </location>
</feature>
<feature type="transmembrane region" description="Helical" evidence="8">
    <location>
        <begin position="20"/>
        <end position="41"/>
    </location>
</feature>
<dbReference type="OrthoDB" id="9814550at2"/>
<evidence type="ECO:0000256" key="1">
    <source>
        <dbReference type="ARBA" id="ARBA00004429"/>
    </source>
</evidence>
<comment type="subcellular location">
    <subcellularLocation>
        <location evidence="1">Cell inner membrane</location>
        <topology evidence="1">Multi-pass membrane protein</topology>
    </subcellularLocation>
    <subcellularLocation>
        <location evidence="8">Cell membrane</location>
        <topology evidence="8">Multi-pass membrane protein</topology>
    </subcellularLocation>
</comment>
<dbReference type="GO" id="GO:0022857">
    <property type="term" value="F:transmembrane transporter activity"/>
    <property type="evidence" value="ECO:0007669"/>
    <property type="project" value="InterPro"/>
</dbReference>